<keyword evidence="5 12" id="KW-1133">Transmembrane helix</keyword>
<dbReference type="InterPro" id="IPR051474">
    <property type="entry name" value="Anti-sigma-K/W_factor"/>
</dbReference>
<evidence type="ECO:0000259" key="14">
    <source>
        <dbReference type="Pfam" id="PF22618"/>
    </source>
</evidence>
<evidence type="ECO:0000256" key="6">
    <source>
        <dbReference type="ARBA" id="ARBA00023015"/>
    </source>
</evidence>
<name>A0A949N7Y7_9ACTN</name>
<comment type="subcellular location">
    <subcellularLocation>
        <location evidence="2">Cell membrane</location>
    </subcellularLocation>
    <subcellularLocation>
        <location evidence="1">Membrane</location>
        <topology evidence="1">Single-pass membrane protein</topology>
    </subcellularLocation>
</comment>
<dbReference type="InterPro" id="IPR018764">
    <property type="entry name" value="RskA_C"/>
</dbReference>
<keyword evidence="6" id="KW-0805">Transcription regulation</keyword>
<keyword evidence="7 12" id="KW-0472">Membrane</keyword>
<dbReference type="GO" id="GO:0016989">
    <property type="term" value="F:sigma factor antagonist activity"/>
    <property type="evidence" value="ECO:0007669"/>
    <property type="project" value="TreeGrafter"/>
</dbReference>
<gene>
    <name evidence="15" type="ORF">JGS22_023985</name>
</gene>
<dbReference type="EMBL" id="JAELVF020000004">
    <property type="protein sequence ID" value="MBU7600607.1"/>
    <property type="molecule type" value="Genomic_DNA"/>
</dbReference>
<organism evidence="15 16">
    <name type="scientific">Streptomyces tardus</name>
    <dbReference type="NCBI Taxonomy" id="2780544"/>
    <lineage>
        <taxon>Bacteria</taxon>
        <taxon>Bacillati</taxon>
        <taxon>Actinomycetota</taxon>
        <taxon>Actinomycetes</taxon>
        <taxon>Kitasatosporales</taxon>
        <taxon>Streptomycetaceae</taxon>
        <taxon>Streptomyces</taxon>
    </lineage>
</organism>
<evidence type="ECO:0000256" key="11">
    <source>
        <dbReference type="SAM" id="MobiDB-lite"/>
    </source>
</evidence>
<dbReference type="PANTHER" id="PTHR37461:SF1">
    <property type="entry name" value="ANTI-SIGMA-K FACTOR RSKA"/>
    <property type="match status" value="1"/>
</dbReference>
<evidence type="ECO:0000256" key="5">
    <source>
        <dbReference type="ARBA" id="ARBA00022989"/>
    </source>
</evidence>
<feature type="region of interest" description="Disordered" evidence="11">
    <location>
        <begin position="226"/>
        <end position="252"/>
    </location>
</feature>
<feature type="domain" description="Anti-sigma K factor RskA C-terminal" evidence="13">
    <location>
        <begin position="103"/>
        <end position="244"/>
    </location>
</feature>
<evidence type="ECO:0000259" key="13">
    <source>
        <dbReference type="Pfam" id="PF10099"/>
    </source>
</evidence>
<dbReference type="InterPro" id="IPR041916">
    <property type="entry name" value="Anti_sigma_zinc_sf"/>
</dbReference>
<dbReference type="Pfam" id="PF22618">
    <property type="entry name" value="RskA_N"/>
    <property type="match status" value="1"/>
</dbReference>
<keyword evidence="16" id="KW-1185">Reference proteome</keyword>
<keyword evidence="3" id="KW-1003">Cell membrane</keyword>
<evidence type="ECO:0000256" key="8">
    <source>
        <dbReference type="ARBA" id="ARBA00023163"/>
    </source>
</evidence>
<evidence type="ECO:0000256" key="7">
    <source>
        <dbReference type="ARBA" id="ARBA00023136"/>
    </source>
</evidence>
<dbReference type="GO" id="GO:0005886">
    <property type="term" value="C:plasma membrane"/>
    <property type="evidence" value="ECO:0007669"/>
    <property type="project" value="UniProtKB-SubCell"/>
</dbReference>
<comment type="caution">
    <text evidence="15">The sequence shown here is derived from an EMBL/GenBank/DDBJ whole genome shotgun (WGS) entry which is preliminary data.</text>
</comment>
<dbReference type="GO" id="GO:0006417">
    <property type="term" value="P:regulation of translation"/>
    <property type="evidence" value="ECO:0007669"/>
    <property type="project" value="TreeGrafter"/>
</dbReference>
<dbReference type="Pfam" id="PF10099">
    <property type="entry name" value="RskA_C"/>
    <property type="match status" value="1"/>
</dbReference>
<proteinExistence type="predicted"/>
<evidence type="ECO:0000256" key="12">
    <source>
        <dbReference type="SAM" id="Phobius"/>
    </source>
</evidence>
<dbReference type="PANTHER" id="PTHR37461">
    <property type="entry name" value="ANTI-SIGMA-K FACTOR RSKA"/>
    <property type="match status" value="1"/>
</dbReference>
<evidence type="ECO:0000256" key="9">
    <source>
        <dbReference type="ARBA" id="ARBA00029829"/>
    </source>
</evidence>
<dbReference type="InterPro" id="IPR053877">
    <property type="entry name" value="RskA_N"/>
</dbReference>
<protein>
    <recommendedName>
        <fullName evidence="10">Regulator of SigK</fullName>
    </recommendedName>
    <alternativeName>
        <fullName evidence="9">Sigma-K anti-sigma factor RskA</fullName>
    </alternativeName>
</protein>
<dbReference type="AlphaFoldDB" id="A0A949N7Y7"/>
<dbReference type="Proteomes" id="UP000694501">
    <property type="component" value="Unassembled WGS sequence"/>
</dbReference>
<evidence type="ECO:0000313" key="15">
    <source>
        <dbReference type="EMBL" id="MBU7600607.1"/>
    </source>
</evidence>
<evidence type="ECO:0000256" key="1">
    <source>
        <dbReference type="ARBA" id="ARBA00004167"/>
    </source>
</evidence>
<dbReference type="Gene3D" id="1.10.10.1320">
    <property type="entry name" value="Anti-sigma factor, zinc-finger domain"/>
    <property type="match status" value="1"/>
</dbReference>
<evidence type="ECO:0000256" key="10">
    <source>
        <dbReference type="ARBA" id="ARBA00030803"/>
    </source>
</evidence>
<feature type="transmembrane region" description="Helical" evidence="12">
    <location>
        <begin position="101"/>
        <end position="121"/>
    </location>
</feature>
<accession>A0A949N7Y7</accession>
<evidence type="ECO:0000256" key="2">
    <source>
        <dbReference type="ARBA" id="ARBA00004236"/>
    </source>
</evidence>
<keyword evidence="8" id="KW-0804">Transcription</keyword>
<dbReference type="RefSeq" id="WP_211040560.1">
    <property type="nucleotide sequence ID" value="NZ_JAELVF020000004.1"/>
</dbReference>
<evidence type="ECO:0000256" key="3">
    <source>
        <dbReference type="ARBA" id="ARBA00022475"/>
    </source>
</evidence>
<evidence type="ECO:0000313" key="16">
    <source>
        <dbReference type="Proteomes" id="UP000694501"/>
    </source>
</evidence>
<feature type="domain" description="Anti-sigma-K factor RskA N-terminal" evidence="14">
    <location>
        <begin position="6"/>
        <end position="37"/>
    </location>
</feature>
<reference evidence="15" key="1">
    <citation type="submission" date="2021-06" db="EMBL/GenBank/DDBJ databases">
        <title>Sequencing of actinobacteria type strains.</title>
        <authorList>
            <person name="Nguyen G.-S."/>
            <person name="Wentzel A."/>
        </authorList>
    </citation>
    <scope>NUCLEOTIDE SEQUENCE</scope>
    <source>
        <strain evidence="15">P38-E01</strain>
    </source>
</reference>
<keyword evidence="4 12" id="KW-0812">Transmembrane</keyword>
<evidence type="ECO:0000256" key="4">
    <source>
        <dbReference type="ARBA" id="ARBA00022692"/>
    </source>
</evidence>
<sequence>MSSADLHTLTGAYAVHALSEEERAAFERHLAACRPCAEEISELSATAARLGQAVSDTPPPEMRQRVLDQIATVRQEPPKVSARGRGGRAGGARTARALPRMVLAACLAGVAAFGGIAVWQYQQAEDARQRAEQAQQRSTDISALLTAPDASVETSELPGGATGTVVVSRERNQAAFLASDMPTPPRGKVYQLWFNDGGTMRSAGLMDAQSARPATVMAGDLDRASGMGITVEPAGGSDRPTSEPLAEMEFPG</sequence>